<dbReference type="Proteomes" id="UP000248863">
    <property type="component" value="Unassembled WGS sequence"/>
</dbReference>
<dbReference type="InterPro" id="IPR024467">
    <property type="entry name" value="Xre/MbcA/ParS-like_toxin-bd"/>
</dbReference>
<feature type="domain" description="Antitoxin Xre-like helix-turn-helix" evidence="3">
    <location>
        <begin position="34"/>
        <end position="89"/>
    </location>
</feature>
<evidence type="ECO:0000256" key="1">
    <source>
        <dbReference type="SAM" id="MobiDB-lite"/>
    </source>
</evidence>
<name>A0A327KLU3_9BRAD</name>
<evidence type="ECO:0000259" key="2">
    <source>
        <dbReference type="Pfam" id="PF09722"/>
    </source>
</evidence>
<feature type="domain" description="Antitoxin Xre/MbcA/ParS-like toxin-binding" evidence="2">
    <location>
        <begin position="97"/>
        <end position="149"/>
    </location>
</feature>
<evidence type="ECO:0000313" key="4">
    <source>
        <dbReference type="EMBL" id="RAI38242.1"/>
    </source>
</evidence>
<dbReference type="EMBL" id="NPEU01000136">
    <property type="protein sequence ID" value="RAI38242.1"/>
    <property type="molecule type" value="Genomic_DNA"/>
</dbReference>
<gene>
    <name evidence="4" type="ORF">CH338_13370</name>
</gene>
<dbReference type="RefSeq" id="WP_111357665.1">
    <property type="nucleotide sequence ID" value="NZ_NHSK01000132.1"/>
</dbReference>
<dbReference type="OrthoDB" id="117888at2"/>
<dbReference type="InterPro" id="IPR046847">
    <property type="entry name" value="Xre-like_HTH"/>
</dbReference>
<protein>
    <submittedName>
        <fullName evidence="4">Uncharacterized protein</fullName>
    </submittedName>
</protein>
<reference evidence="4 5" key="1">
    <citation type="submission" date="2017-07" db="EMBL/GenBank/DDBJ databases">
        <title>Draft Genome Sequences of Select Purple Nonsulfur Bacteria.</title>
        <authorList>
            <person name="Lasarre B."/>
            <person name="Mckinlay J.B."/>
        </authorList>
    </citation>
    <scope>NUCLEOTIDE SEQUENCE [LARGE SCALE GENOMIC DNA]</scope>
    <source>
        <strain evidence="4 5">DSM 11907</strain>
    </source>
</reference>
<evidence type="ECO:0000313" key="5">
    <source>
        <dbReference type="Proteomes" id="UP000248863"/>
    </source>
</evidence>
<comment type="caution">
    <text evidence="4">The sequence shown here is derived from an EMBL/GenBank/DDBJ whole genome shotgun (WGS) entry which is preliminary data.</text>
</comment>
<proteinExistence type="predicted"/>
<keyword evidence="5" id="KW-1185">Reference proteome</keyword>
<dbReference type="Pfam" id="PF09722">
    <property type="entry name" value="Xre_MbcA_ParS_C"/>
    <property type="match status" value="1"/>
</dbReference>
<sequence length="151" mass="16853">MTKPVQTPTPLPDSGPTEAVEGDALRDPETRRRLSGPAVRLFMSLADRWGLSVDQRRALLGDISRPTYHNWQNGKVGTLGRDQLERISLALGIHKGLTLLFADEASARRWFESPSRDLPFGGLSPLGRMLRGGIDDLFAVRRYVDAWRGMK</sequence>
<dbReference type="Pfam" id="PF20432">
    <property type="entry name" value="Xre-like-HTH"/>
    <property type="match status" value="1"/>
</dbReference>
<evidence type="ECO:0000259" key="3">
    <source>
        <dbReference type="Pfam" id="PF20432"/>
    </source>
</evidence>
<accession>A0A327KLU3</accession>
<feature type="region of interest" description="Disordered" evidence="1">
    <location>
        <begin position="1"/>
        <end position="30"/>
    </location>
</feature>
<organism evidence="4 5">
    <name type="scientific">Rhodoplanes elegans</name>
    <dbReference type="NCBI Taxonomy" id="29408"/>
    <lineage>
        <taxon>Bacteria</taxon>
        <taxon>Pseudomonadati</taxon>
        <taxon>Pseudomonadota</taxon>
        <taxon>Alphaproteobacteria</taxon>
        <taxon>Hyphomicrobiales</taxon>
        <taxon>Nitrobacteraceae</taxon>
        <taxon>Rhodoplanes</taxon>
    </lineage>
</organism>
<dbReference type="AlphaFoldDB" id="A0A327KLU3"/>
<dbReference type="GO" id="GO:0003677">
    <property type="term" value="F:DNA binding"/>
    <property type="evidence" value="ECO:0007669"/>
    <property type="project" value="InterPro"/>
</dbReference>